<name>A0A2H0PZ58_9BACT</name>
<evidence type="ECO:0000313" key="2">
    <source>
        <dbReference type="Proteomes" id="UP000231154"/>
    </source>
</evidence>
<evidence type="ECO:0000313" key="1">
    <source>
        <dbReference type="EMBL" id="PIR27329.1"/>
    </source>
</evidence>
<dbReference type="AlphaFoldDB" id="A0A2H0PZ58"/>
<proteinExistence type="predicted"/>
<accession>A0A2H0PZ58</accession>
<dbReference type="Proteomes" id="UP000231154">
    <property type="component" value="Unassembled WGS sequence"/>
</dbReference>
<comment type="caution">
    <text evidence="1">The sequence shown here is derived from an EMBL/GenBank/DDBJ whole genome shotgun (WGS) entry which is preliminary data.</text>
</comment>
<gene>
    <name evidence="1" type="ORF">COV40_01455</name>
</gene>
<organism evidence="1 2">
    <name type="scientific">Candidatus Berkelbacteria bacterium CG11_big_fil_rev_8_21_14_0_20_42_15</name>
    <dbReference type="NCBI Taxonomy" id="1974517"/>
    <lineage>
        <taxon>Bacteria</taxon>
        <taxon>Candidatus Berkelbacteria</taxon>
    </lineage>
</organism>
<protein>
    <submittedName>
        <fullName evidence="1">Uncharacterized protein</fullName>
    </submittedName>
</protein>
<reference evidence="1 2" key="1">
    <citation type="submission" date="2017-09" db="EMBL/GenBank/DDBJ databases">
        <title>Depth-based differentiation of microbial function through sediment-hosted aquifers and enrichment of novel symbionts in the deep terrestrial subsurface.</title>
        <authorList>
            <person name="Probst A.J."/>
            <person name="Ladd B."/>
            <person name="Jarett J.K."/>
            <person name="Geller-Mcgrath D.E."/>
            <person name="Sieber C.M."/>
            <person name="Emerson J.B."/>
            <person name="Anantharaman K."/>
            <person name="Thomas B.C."/>
            <person name="Malmstrom R."/>
            <person name="Stieglmeier M."/>
            <person name="Klingl A."/>
            <person name="Woyke T."/>
            <person name="Ryan C.M."/>
            <person name="Banfield J.F."/>
        </authorList>
    </citation>
    <scope>NUCLEOTIDE SEQUENCE [LARGE SCALE GENOMIC DNA]</scope>
    <source>
        <strain evidence="1">CG11_big_fil_rev_8_21_14_0_20_42_15</strain>
    </source>
</reference>
<dbReference type="EMBL" id="PCXF01000044">
    <property type="protein sequence ID" value="PIR27329.1"/>
    <property type="molecule type" value="Genomic_DNA"/>
</dbReference>
<sequence>MKIIAARIFSVGKNFHQNILAAYCTLASNVFRSLGFWQISNCKIFRHFIFMLVPRERVELS</sequence>